<dbReference type="Proteomes" id="UP000228921">
    <property type="component" value="Unassembled WGS sequence"/>
</dbReference>
<dbReference type="Gene3D" id="6.10.250.690">
    <property type="match status" value="1"/>
</dbReference>
<dbReference type="Gene3D" id="1.10.10.10">
    <property type="entry name" value="Winged helix-like DNA-binding domain superfamily/Winged helix DNA-binding domain"/>
    <property type="match status" value="1"/>
</dbReference>
<dbReference type="InterPro" id="IPR036388">
    <property type="entry name" value="WH-like_DNA-bd_sf"/>
</dbReference>
<dbReference type="GO" id="GO:0032993">
    <property type="term" value="C:protein-DNA complex"/>
    <property type="evidence" value="ECO:0007669"/>
    <property type="project" value="TreeGrafter"/>
</dbReference>
<dbReference type="GO" id="GO:0006355">
    <property type="term" value="P:regulation of DNA-templated transcription"/>
    <property type="evidence" value="ECO:0007669"/>
    <property type="project" value="InterPro"/>
</dbReference>
<feature type="DNA-binding region" description="OmpR/PhoB-type" evidence="7">
    <location>
        <begin position="129"/>
        <end position="229"/>
    </location>
</feature>
<dbReference type="FunFam" id="3.40.50.2300:FF:000001">
    <property type="entry name" value="DNA-binding response regulator PhoB"/>
    <property type="match status" value="1"/>
</dbReference>
<dbReference type="EMBL" id="PGTK01000002">
    <property type="protein sequence ID" value="PJF31781.1"/>
    <property type="molecule type" value="Genomic_DNA"/>
</dbReference>
<evidence type="ECO:0000313" key="10">
    <source>
        <dbReference type="EMBL" id="PJF31781.1"/>
    </source>
</evidence>
<dbReference type="PANTHER" id="PTHR48111">
    <property type="entry name" value="REGULATOR OF RPOS"/>
    <property type="match status" value="1"/>
</dbReference>
<keyword evidence="5" id="KW-0804">Transcription</keyword>
<evidence type="ECO:0000256" key="2">
    <source>
        <dbReference type="ARBA" id="ARBA00023012"/>
    </source>
</evidence>
<reference evidence="10 11" key="1">
    <citation type="submission" date="2017-11" db="EMBL/GenBank/DDBJ databases">
        <title>Evolution of Phototrophy in the Chloroflexi Phylum Driven by Horizontal Gene Transfer.</title>
        <authorList>
            <person name="Ward L.M."/>
            <person name="Hemp J."/>
            <person name="Shih P.M."/>
            <person name="Mcglynn S.E."/>
            <person name="Fischer W."/>
        </authorList>
    </citation>
    <scope>NUCLEOTIDE SEQUENCE [LARGE SCALE GENOMIC DNA]</scope>
    <source>
        <strain evidence="10">CP2_2F</strain>
    </source>
</reference>
<dbReference type="AlphaFoldDB" id="A0A2M8P2J6"/>
<dbReference type="InterPro" id="IPR001867">
    <property type="entry name" value="OmpR/PhoB-type_DNA-bd"/>
</dbReference>
<dbReference type="GO" id="GO:0000156">
    <property type="term" value="F:phosphorelay response regulator activity"/>
    <property type="evidence" value="ECO:0007669"/>
    <property type="project" value="TreeGrafter"/>
</dbReference>
<dbReference type="InterPro" id="IPR039420">
    <property type="entry name" value="WalR-like"/>
</dbReference>
<evidence type="ECO:0000259" key="8">
    <source>
        <dbReference type="PROSITE" id="PS50110"/>
    </source>
</evidence>
<evidence type="ECO:0000256" key="3">
    <source>
        <dbReference type="ARBA" id="ARBA00023015"/>
    </source>
</evidence>
<dbReference type="PROSITE" id="PS51755">
    <property type="entry name" value="OMPR_PHOB"/>
    <property type="match status" value="1"/>
</dbReference>
<comment type="caution">
    <text evidence="10">The sequence shown here is derived from an EMBL/GenBank/DDBJ whole genome shotgun (WGS) entry which is preliminary data.</text>
</comment>
<keyword evidence="4 7" id="KW-0238">DNA-binding</keyword>
<dbReference type="PROSITE" id="PS50110">
    <property type="entry name" value="RESPONSE_REGULATORY"/>
    <property type="match status" value="1"/>
</dbReference>
<organism evidence="10 11">
    <name type="scientific">Candidatus Thermofonsia Clade 1 bacterium</name>
    <dbReference type="NCBI Taxonomy" id="2364210"/>
    <lineage>
        <taxon>Bacteria</taxon>
        <taxon>Bacillati</taxon>
        <taxon>Chloroflexota</taxon>
        <taxon>Candidatus Thermofontia</taxon>
        <taxon>Candidatus Thermofonsia Clade 1</taxon>
    </lineage>
</organism>
<dbReference type="GO" id="GO:0005829">
    <property type="term" value="C:cytosol"/>
    <property type="evidence" value="ECO:0007669"/>
    <property type="project" value="TreeGrafter"/>
</dbReference>
<evidence type="ECO:0000256" key="5">
    <source>
        <dbReference type="ARBA" id="ARBA00023163"/>
    </source>
</evidence>
<dbReference type="CDD" id="cd00383">
    <property type="entry name" value="trans_reg_C"/>
    <property type="match status" value="1"/>
</dbReference>
<dbReference type="SUPFAM" id="SSF52172">
    <property type="entry name" value="CheY-like"/>
    <property type="match status" value="1"/>
</dbReference>
<keyword evidence="2" id="KW-0902">Two-component regulatory system</keyword>
<evidence type="ECO:0000256" key="6">
    <source>
        <dbReference type="PROSITE-ProRule" id="PRU00169"/>
    </source>
</evidence>
<accession>A0A2M8P2J6</accession>
<dbReference type="SMART" id="SM00448">
    <property type="entry name" value="REC"/>
    <property type="match status" value="1"/>
</dbReference>
<evidence type="ECO:0000256" key="7">
    <source>
        <dbReference type="PROSITE-ProRule" id="PRU01091"/>
    </source>
</evidence>
<name>A0A2M8P2J6_9CHLR</name>
<dbReference type="Pfam" id="PF00486">
    <property type="entry name" value="Trans_reg_C"/>
    <property type="match status" value="1"/>
</dbReference>
<protein>
    <submittedName>
        <fullName evidence="10">DNA-binding response regulator</fullName>
    </submittedName>
</protein>
<proteinExistence type="predicted"/>
<dbReference type="CDD" id="cd17574">
    <property type="entry name" value="REC_OmpR"/>
    <property type="match status" value="1"/>
</dbReference>
<keyword evidence="1 6" id="KW-0597">Phosphoprotein</keyword>
<dbReference type="Gene3D" id="3.40.50.2300">
    <property type="match status" value="1"/>
</dbReference>
<gene>
    <name evidence="10" type="ORF">CUN51_02235</name>
</gene>
<dbReference type="InterPro" id="IPR011006">
    <property type="entry name" value="CheY-like_superfamily"/>
</dbReference>
<evidence type="ECO:0000313" key="11">
    <source>
        <dbReference type="Proteomes" id="UP000228921"/>
    </source>
</evidence>
<dbReference type="PANTHER" id="PTHR48111:SF1">
    <property type="entry name" value="TWO-COMPONENT RESPONSE REGULATOR ORR33"/>
    <property type="match status" value="1"/>
</dbReference>
<evidence type="ECO:0000256" key="4">
    <source>
        <dbReference type="ARBA" id="ARBA00023125"/>
    </source>
</evidence>
<dbReference type="SMART" id="SM00862">
    <property type="entry name" value="Trans_reg_C"/>
    <property type="match status" value="1"/>
</dbReference>
<evidence type="ECO:0000259" key="9">
    <source>
        <dbReference type="PROSITE" id="PS51755"/>
    </source>
</evidence>
<feature type="domain" description="Response regulatory" evidence="8">
    <location>
        <begin position="4"/>
        <end position="118"/>
    </location>
</feature>
<feature type="modified residue" description="4-aspartylphosphate" evidence="6">
    <location>
        <position position="53"/>
    </location>
</feature>
<sequence>MAVKVLIVEDDLEMSRLLQLDLIQHGYEAITASNGLEGLRMFHDQRPNLVVLDISLPMMDGLTVCQRIRELSNVPILIITATAITEEEIARGLNLGADEYMLKPIRNMEFHARVRALLRRAARDEEVLSSAAYSDDYLTVDINMRRVWANGQEVRLTPTEFKLLATLVKHRGQVLTFNQLLEQVWGPEYHSEHHYPRIYVSHLRRKIEPDPKTPTYIQSEYGVGYRFTGKA</sequence>
<dbReference type="Pfam" id="PF00072">
    <property type="entry name" value="Response_reg"/>
    <property type="match status" value="1"/>
</dbReference>
<evidence type="ECO:0000256" key="1">
    <source>
        <dbReference type="ARBA" id="ARBA00022553"/>
    </source>
</evidence>
<dbReference type="GO" id="GO:0000976">
    <property type="term" value="F:transcription cis-regulatory region binding"/>
    <property type="evidence" value="ECO:0007669"/>
    <property type="project" value="TreeGrafter"/>
</dbReference>
<keyword evidence="3" id="KW-0805">Transcription regulation</keyword>
<feature type="domain" description="OmpR/PhoB-type" evidence="9">
    <location>
        <begin position="129"/>
        <end position="229"/>
    </location>
</feature>
<dbReference type="InterPro" id="IPR001789">
    <property type="entry name" value="Sig_transdc_resp-reg_receiver"/>
</dbReference>